<dbReference type="InterPro" id="IPR012337">
    <property type="entry name" value="RNaseH-like_sf"/>
</dbReference>
<dbReference type="GO" id="GO:0006310">
    <property type="term" value="P:DNA recombination"/>
    <property type="evidence" value="ECO:0007669"/>
    <property type="project" value="UniProtKB-KW"/>
</dbReference>
<dbReference type="PROSITE" id="PS50994">
    <property type="entry name" value="INTEGRASE"/>
    <property type="match status" value="1"/>
</dbReference>
<evidence type="ECO:0000256" key="1">
    <source>
        <dbReference type="ARBA" id="ARBA00009277"/>
    </source>
</evidence>
<evidence type="ECO:0000256" key="2">
    <source>
        <dbReference type="ARBA" id="ARBA00022578"/>
    </source>
</evidence>
<evidence type="ECO:0000313" key="8">
    <source>
        <dbReference type="EMBL" id="ASS75751.1"/>
    </source>
</evidence>
<comment type="similarity">
    <text evidence="1">Belongs to the transposase IS21/IS408/IS1162 family.</text>
</comment>
<organism evidence="8 9">
    <name type="scientific">Tumebacillus algifaecis</name>
    <dbReference type="NCBI Taxonomy" id="1214604"/>
    <lineage>
        <taxon>Bacteria</taxon>
        <taxon>Bacillati</taxon>
        <taxon>Bacillota</taxon>
        <taxon>Bacilli</taxon>
        <taxon>Bacillales</taxon>
        <taxon>Alicyclobacillaceae</taxon>
        <taxon>Tumebacillus</taxon>
    </lineage>
</organism>
<dbReference type="OrthoDB" id="3193769at2"/>
<gene>
    <name evidence="8" type="ORF">CIG75_12665</name>
</gene>
<dbReference type="AlphaFoldDB" id="A0A223D2J9"/>
<protein>
    <submittedName>
        <fullName evidence="8">Transposase</fullName>
    </submittedName>
</protein>
<dbReference type="Pfam" id="PF13384">
    <property type="entry name" value="HTH_23"/>
    <property type="match status" value="1"/>
</dbReference>
<keyword evidence="3" id="KW-0238">DNA-binding</keyword>
<proteinExistence type="inferred from homology"/>
<feature type="domain" description="HTH IS21-type" evidence="6">
    <location>
        <begin position="5"/>
        <end position="67"/>
    </location>
</feature>
<dbReference type="InterPro" id="IPR001584">
    <property type="entry name" value="Integrase_cat-core"/>
</dbReference>
<dbReference type="EMBL" id="CP022657">
    <property type="protein sequence ID" value="ASS75751.1"/>
    <property type="molecule type" value="Genomic_DNA"/>
</dbReference>
<name>A0A223D2J9_9BACL</name>
<keyword evidence="4" id="KW-0233">DNA recombination</keyword>
<dbReference type="InterPro" id="IPR054353">
    <property type="entry name" value="IstA-like_C"/>
</dbReference>
<evidence type="ECO:0000259" key="7">
    <source>
        <dbReference type="PROSITE" id="PS50994"/>
    </source>
</evidence>
<sequence>MVKNGEFFVLKEMKQRGMSITAIAKELGRDRKTIRRWLREEYLETYQRTTVKPEKLAPFKAYVRKRMEEGCLNAIVILDEIRSAGYTGGITILRDFMRPLRPQVASKATVRFETPPGRQAQVDWGEFRVDWHGKKKRLYAFVMVLGYSRMMYVEFTEDQRLETLIGCHERAMRYFGGITETCLYDNMKTVVSGTDDQGEVVWNDRFARFASHHGFLLRRCRPYRARTKGKVENGVGYVRKNFWQRVQTFTDLQNLNEQALQWLNTVSNVRLHGTTQERPVDRLIREHLKSPSVEPFDYVDYQVRKVSSDTLISYEGNRYSVPIRFVGHLVRIKDDRRGGIRIYHEGKVIAEHRKATGHREVVQNKNHFDGIRKDSVEKPVGQPSPRLMSNPIPEVAVRPLAVYDQLMDEGVMRS</sequence>
<dbReference type="RefSeq" id="WP_094236992.1">
    <property type="nucleotide sequence ID" value="NZ_CP022657.1"/>
</dbReference>
<accession>A0A223D2J9</accession>
<dbReference type="KEGG" id="tab:CIG75_12665"/>
<dbReference type="Gene3D" id="3.30.420.10">
    <property type="entry name" value="Ribonuclease H-like superfamily/Ribonuclease H"/>
    <property type="match status" value="1"/>
</dbReference>
<dbReference type="PANTHER" id="PTHR35004:SF6">
    <property type="entry name" value="TRANSPOSASE"/>
    <property type="match status" value="1"/>
</dbReference>
<dbReference type="Proteomes" id="UP000214688">
    <property type="component" value="Chromosome"/>
</dbReference>
<dbReference type="GO" id="GO:0032196">
    <property type="term" value="P:transposition"/>
    <property type="evidence" value="ECO:0007669"/>
    <property type="project" value="UniProtKB-KW"/>
</dbReference>
<dbReference type="InterPro" id="IPR017894">
    <property type="entry name" value="HTH_IS21_transposase_type"/>
</dbReference>
<feature type="region of interest" description="Disordered" evidence="5">
    <location>
        <begin position="367"/>
        <end position="389"/>
    </location>
</feature>
<dbReference type="PANTHER" id="PTHR35004">
    <property type="entry name" value="TRANSPOSASE RV3428C-RELATED"/>
    <property type="match status" value="1"/>
</dbReference>
<evidence type="ECO:0000256" key="5">
    <source>
        <dbReference type="SAM" id="MobiDB-lite"/>
    </source>
</evidence>
<evidence type="ECO:0000313" key="9">
    <source>
        <dbReference type="Proteomes" id="UP000214688"/>
    </source>
</evidence>
<dbReference type="PROSITE" id="PS50531">
    <property type="entry name" value="HTH_IS21"/>
    <property type="match status" value="1"/>
</dbReference>
<evidence type="ECO:0000256" key="4">
    <source>
        <dbReference type="ARBA" id="ARBA00023172"/>
    </source>
</evidence>
<evidence type="ECO:0000259" key="6">
    <source>
        <dbReference type="PROSITE" id="PS50531"/>
    </source>
</evidence>
<dbReference type="NCBIfam" id="NF033546">
    <property type="entry name" value="transpos_IS21"/>
    <property type="match status" value="1"/>
</dbReference>
<dbReference type="InterPro" id="IPR036397">
    <property type="entry name" value="RNaseH_sf"/>
</dbReference>
<dbReference type="GO" id="GO:0003677">
    <property type="term" value="F:DNA binding"/>
    <property type="evidence" value="ECO:0007669"/>
    <property type="project" value="UniProtKB-KW"/>
</dbReference>
<evidence type="ECO:0000256" key="3">
    <source>
        <dbReference type="ARBA" id="ARBA00023125"/>
    </source>
</evidence>
<dbReference type="Pfam" id="PF22483">
    <property type="entry name" value="Mu-transpos_C_2"/>
    <property type="match status" value="1"/>
</dbReference>
<dbReference type="Gene3D" id="1.10.10.60">
    <property type="entry name" value="Homeodomain-like"/>
    <property type="match status" value="1"/>
</dbReference>
<feature type="domain" description="Integrase catalytic" evidence="7">
    <location>
        <begin position="111"/>
        <end position="287"/>
    </location>
</feature>
<dbReference type="SUPFAM" id="SSF53098">
    <property type="entry name" value="Ribonuclease H-like"/>
    <property type="match status" value="1"/>
</dbReference>
<dbReference type="GO" id="GO:0015074">
    <property type="term" value="P:DNA integration"/>
    <property type="evidence" value="ECO:0007669"/>
    <property type="project" value="InterPro"/>
</dbReference>
<feature type="compositionally biased region" description="Basic and acidic residues" evidence="5">
    <location>
        <begin position="367"/>
        <end position="377"/>
    </location>
</feature>
<reference evidence="8 9" key="1">
    <citation type="journal article" date="2015" name="Int. J. Syst. Evol. Microbiol.">
        <title>Tumebacillus algifaecis sp. nov., isolated from decomposing algal scum.</title>
        <authorList>
            <person name="Wu Y.F."/>
            <person name="Zhang B."/>
            <person name="Xing P."/>
            <person name="Wu Q.L."/>
            <person name="Liu S.J."/>
        </authorList>
    </citation>
    <scope>NUCLEOTIDE SEQUENCE [LARGE SCALE GENOMIC DNA]</scope>
    <source>
        <strain evidence="8 9">THMBR28</strain>
    </source>
</reference>
<keyword evidence="2" id="KW-0815">Transposition</keyword>
<keyword evidence="9" id="KW-1185">Reference proteome</keyword>
<dbReference type="Pfam" id="PF00665">
    <property type="entry name" value="rve"/>
    <property type="match status" value="1"/>
</dbReference>